<feature type="signal peptide" evidence="1">
    <location>
        <begin position="1"/>
        <end position="21"/>
    </location>
</feature>
<dbReference type="GO" id="GO:0005975">
    <property type="term" value="P:carbohydrate metabolic process"/>
    <property type="evidence" value="ECO:0007669"/>
    <property type="project" value="InterPro"/>
</dbReference>
<dbReference type="AlphaFoldDB" id="A0A1Q5P1F6"/>
<gene>
    <name evidence="2" type="ORF">BLL40_11790</name>
</gene>
<dbReference type="EMBL" id="MRWQ01000010">
    <property type="protein sequence ID" value="OKL36008.1"/>
    <property type="molecule type" value="Genomic_DNA"/>
</dbReference>
<reference evidence="2 3" key="1">
    <citation type="submission" date="2016-12" db="EMBL/GenBank/DDBJ databases">
        <title>Domibacillus sp. SAOS 44 whole genome sequencing.</title>
        <authorList>
            <person name="Verma A."/>
            <person name="Krishnamurthi S."/>
        </authorList>
    </citation>
    <scope>NUCLEOTIDE SEQUENCE [LARGE SCALE GENOMIC DNA]</scope>
    <source>
        <strain evidence="2 3">SAOS 44</strain>
    </source>
</reference>
<evidence type="ECO:0000256" key="1">
    <source>
        <dbReference type="SAM" id="SignalP"/>
    </source>
</evidence>
<keyword evidence="3" id="KW-1185">Reference proteome</keyword>
<dbReference type="STRING" id="1714354.BLL40_11790"/>
<dbReference type="RefSeq" id="WP_073712108.1">
    <property type="nucleotide sequence ID" value="NZ_MRWQ01000010.1"/>
</dbReference>
<keyword evidence="1" id="KW-0732">Signal</keyword>
<dbReference type="OrthoDB" id="2748233at2"/>
<organism evidence="2 3">
    <name type="scientific">Domibacillus mangrovi</name>
    <dbReference type="NCBI Taxonomy" id="1714354"/>
    <lineage>
        <taxon>Bacteria</taxon>
        <taxon>Bacillati</taxon>
        <taxon>Bacillota</taxon>
        <taxon>Bacilli</taxon>
        <taxon>Bacillales</taxon>
        <taxon>Bacillaceae</taxon>
        <taxon>Domibacillus</taxon>
    </lineage>
</organism>
<evidence type="ECO:0000313" key="3">
    <source>
        <dbReference type="Proteomes" id="UP000186524"/>
    </source>
</evidence>
<proteinExistence type="predicted"/>
<comment type="caution">
    <text evidence="2">The sequence shown here is derived from an EMBL/GenBank/DDBJ whole genome shotgun (WGS) entry which is preliminary data.</text>
</comment>
<dbReference type="SUPFAM" id="SSF48208">
    <property type="entry name" value="Six-hairpin glycosidases"/>
    <property type="match status" value="1"/>
</dbReference>
<dbReference type="InterPro" id="IPR008928">
    <property type="entry name" value="6-hairpin_glycosidase_sf"/>
</dbReference>
<dbReference type="Gene3D" id="1.50.10.10">
    <property type="match status" value="1"/>
</dbReference>
<dbReference type="Proteomes" id="UP000186524">
    <property type="component" value="Unassembled WGS sequence"/>
</dbReference>
<feature type="chain" id="PRO_5038617530" evidence="1">
    <location>
        <begin position="22"/>
        <end position="693"/>
    </location>
</feature>
<dbReference type="InterPro" id="IPR012341">
    <property type="entry name" value="6hp_glycosidase-like_sf"/>
</dbReference>
<name>A0A1Q5P1F6_9BACI</name>
<accession>A0A1Q5P1F6</accession>
<sequence length="693" mass="76985">MYKKPWKTMSTVALVATLVLTTGCTSEKSSEQEQQASKEVTNASVKVPVTDYTFDTAGNMFAYAEFELSGEPLVEGLGLDLDVLDPKKIDFPTKFDYTAGIESYEYSEEAMYEVVEKSGLGLHLINGPVVKELAEKQGKESHELLGERFYTLADAVGYPREEIFRNMFPTFIEYAKGDPHYIQEVDTSNYASGEGNTYVPQYQVNFQSLRWDRNKMDKVLNPAAYGGTFLKQALWAGDFMSGFHTVDSEEELEGETSTDDRDENIALGVSSADGMQGAILVEEMWNKLNYVRNHLFYSVNDNGLSAASVGSQYDPSKGYVYLPHTIQVKEDENSEVPNAESLQVKDASSMLTDQWLMLWPSSEFFGMTDQRPENKNVAPSFQALFDSDPYPAAPNVNLDTRAENDVLVNDPYSVNRDVLLHVFKNIDAMHFNEGEGAFVAEHNGKEQGNYVDTFNAGYTMESLRIFQRAIDGLPVGYANAEDAEGLNTAEGKRAIELIKKQADFIIDKLMTDSGLVAKGYTFGKGADEETTLNAQVGAVRGLTAAYLATKDEKYRQAARTVYEAMDETLWDSKAKAYETMKGEMKYDPFTAGGVAAVLRVAIQNLSNVEGDEKQTESLEMETIISRYVDFYETVIDGPDLEQGMQASEFWDTGDFYMEGDESGNTDGDQVPQTQAGHGKYGIAPILVPVEVKK</sequence>
<protein>
    <submittedName>
        <fullName evidence="2">Uncharacterized protein</fullName>
    </submittedName>
</protein>
<dbReference type="PROSITE" id="PS51257">
    <property type="entry name" value="PROKAR_LIPOPROTEIN"/>
    <property type="match status" value="1"/>
</dbReference>
<evidence type="ECO:0000313" key="2">
    <source>
        <dbReference type="EMBL" id="OKL36008.1"/>
    </source>
</evidence>